<dbReference type="EMBL" id="ATLV01024046">
    <property type="status" value="NOT_ANNOTATED_CDS"/>
    <property type="molecule type" value="Genomic_DNA"/>
</dbReference>
<evidence type="ECO:0000313" key="2">
    <source>
        <dbReference type="EnsemblMetazoa" id="ASIC018476-PA"/>
    </source>
</evidence>
<dbReference type="EMBL" id="KE525348">
    <property type="protein sequence ID" value="KFB50445.1"/>
    <property type="molecule type" value="Genomic_DNA"/>
</dbReference>
<dbReference type="AlphaFoldDB" id="A0A084WJQ1"/>
<sequence length="178" mass="20411">MRDARGDTFRCLIVPWCVGVREPWSREANRWRGSTEVQDDKTTTTRMRSQPPWFCGVPPCAISVAQYSDTRVISAADRKLESWYFPSRFRVEVWLWLFACASQQVFDEPRRDGHKPQRPEWQVIFAVPQEVPSPLSSCFGALFCPHISARVQLLRARSYAVPQSANFGPNIYGTTAKV</sequence>
<proteinExistence type="predicted"/>
<gene>
    <name evidence="1" type="ORF">ZHAS_00018476</name>
</gene>
<name>A0A084WJQ1_ANOSI</name>
<organism evidence="1">
    <name type="scientific">Anopheles sinensis</name>
    <name type="common">Mosquito</name>
    <dbReference type="NCBI Taxonomy" id="74873"/>
    <lineage>
        <taxon>Eukaryota</taxon>
        <taxon>Metazoa</taxon>
        <taxon>Ecdysozoa</taxon>
        <taxon>Arthropoda</taxon>
        <taxon>Hexapoda</taxon>
        <taxon>Insecta</taxon>
        <taxon>Pterygota</taxon>
        <taxon>Neoptera</taxon>
        <taxon>Endopterygota</taxon>
        <taxon>Diptera</taxon>
        <taxon>Nematocera</taxon>
        <taxon>Culicoidea</taxon>
        <taxon>Culicidae</taxon>
        <taxon>Anophelinae</taxon>
        <taxon>Anopheles</taxon>
    </lineage>
</organism>
<accession>A0A084WJQ1</accession>
<reference evidence="2" key="2">
    <citation type="submission" date="2020-05" db="UniProtKB">
        <authorList>
            <consortium name="EnsemblMetazoa"/>
        </authorList>
    </citation>
    <scope>IDENTIFICATION</scope>
</reference>
<evidence type="ECO:0000313" key="1">
    <source>
        <dbReference type="EMBL" id="KFB50445.1"/>
    </source>
</evidence>
<reference evidence="1 3" key="1">
    <citation type="journal article" date="2014" name="BMC Genomics">
        <title>Genome sequence of Anopheles sinensis provides insight into genetics basis of mosquito competence for malaria parasites.</title>
        <authorList>
            <person name="Zhou D."/>
            <person name="Zhang D."/>
            <person name="Ding G."/>
            <person name="Shi L."/>
            <person name="Hou Q."/>
            <person name="Ye Y."/>
            <person name="Xu Y."/>
            <person name="Zhou H."/>
            <person name="Xiong C."/>
            <person name="Li S."/>
            <person name="Yu J."/>
            <person name="Hong S."/>
            <person name="Yu X."/>
            <person name="Zou P."/>
            <person name="Chen C."/>
            <person name="Chang X."/>
            <person name="Wang W."/>
            <person name="Lv Y."/>
            <person name="Sun Y."/>
            <person name="Ma L."/>
            <person name="Shen B."/>
            <person name="Zhu C."/>
        </authorList>
    </citation>
    <scope>NUCLEOTIDE SEQUENCE [LARGE SCALE GENOMIC DNA]</scope>
</reference>
<keyword evidence="3" id="KW-1185">Reference proteome</keyword>
<protein>
    <submittedName>
        <fullName evidence="1 2">Uncharacterized protein</fullName>
    </submittedName>
</protein>
<evidence type="ECO:0000313" key="3">
    <source>
        <dbReference type="Proteomes" id="UP000030765"/>
    </source>
</evidence>
<dbReference type="Proteomes" id="UP000030765">
    <property type="component" value="Unassembled WGS sequence"/>
</dbReference>
<dbReference type="VEuPathDB" id="VectorBase:ASIC018476"/>
<dbReference type="EnsemblMetazoa" id="ASIC018476-RA">
    <property type="protein sequence ID" value="ASIC018476-PA"/>
    <property type="gene ID" value="ASIC018476"/>
</dbReference>